<reference evidence="1 2" key="1">
    <citation type="submission" date="2009-01" db="EMBL/GenBank/DDBJ databases">
        <authorList>
            <person name="Qin X."/>
            <person name="Bachman B."/>
            <person name="Battles P."/>
            <person name="Bell A."/>
            <person name="Bess C."/>
            <person name="Bickham C."/>
            <person name="Chaboub L."/>
            <person name="Chen D."/>
            <person name="Coyle M."/>
            <person name="Deiros D.R."/>
            <person name="Dinh H."/>
            <person name="Forbes L."/>
            <person name="Fowler G."/>
            <person name="Francisco L."/>
            <person name="Fu Q."/>
            <person name="Gubbala S."/>
            <person name="Hale W."/>
            <person name="Han Y."/>
            <person name="Hemphill L."/>
            <person name="Highlander S.K."/>
            <person name="Hirani K."/>
            <person name="Hogues M."/>
            <person name="Jackson L."/>
            <person name="Jakkamsetti A."/>
            <person name="Javaid M."/>
            <person name="Jiang H."/>
            <person name="Korchina V."/>
            <person name="Kovar C."/>
            <person name="Lara F."/>
            <person name="Lee S."/>
            <person name="Mata R."/>
            <person name="Mathew T."/>
            <person name="Moen C."/>
            <person name="Morales K."/>
            <person name="Munidasa M."/>
            <person name="Nazareth L."/>
            <person name="Ngo R."/>
            <person name="Nguyen L."/>
            <person name="Okwuonu G."/>
            <person name="Ongeri F."/>
            <person name="Patil S."/>
            <person name="Petrosino J."/>
            <person name="Pham C."/>
            <person name="Pham P."/>
            <person name="Pu L.-L."/>
            <person name="Puazo M."/>
            <person name="Raj R."/>
            <person name="Reid J."/>
            <person name="Rouhana J."/>
            <person name="Saada N."/>
            <person name="Shang Y."/>
            <person name="Simmons D."/>
            <person name="Thornton R."/>
            <person name="Warren J."/>
            <person name="Weissenberger G."/>
            <person name="Zhang J."/>
            <person name="Zhang L."/>
            <person name="Zhou C."/>
            <person name="Zhu D."/>
            <person name="Muzny D."/>
            <person name="Worley K."/>
            <person name="Gibbs R."/>
        </authorList>
    </citation>
    <scope>NUCLEOTIDE SEQUENCE [LARGE SCALE GENOMIC DNA]</scope>
    <source>
        <strain evidence="1 2">DSM 15436</strain>
    </source>
</reference>
<gene>
    <name evidence="1" type="ORF">HMPREF0044_0999</name>
</gene>
<protein>
    <submittedName>
        <fullName evidence="1">Uncharacterized protein</fullName>
    </submittedName>
</protein>
<keyword evidence="2" id="KW-1185">Reference proteome</keyword>
<comment type="caution">
    <text evidence="1">The sequence shown here is derived from an EMBL/GenBank/DDBJ whole genome shotgun (WGS) entry which is preliminary data.</text>
</comment>
<dbReference type="AlphaFoldDB" id="C0W0C1"/>
<name>C0W0C1_9ACTO</name>
<evidence type="ECO:0000313" key="2">
    <source>
        <dbReference type="Proteomes" id="UP000010301"/>
    </source>
</evidence>
<sequence length="363" mass="38423">MVTRFPIMPKKSAVSYPQPAFSGDNLMFLRISRSFPAFLAGTAVSLSLAGCSVHWDYGHPILPETAPETLVLQDIIFDDQRFTTSATEVTQSGSCPECNKWLTAYTSTSEARIKTLGGAWNPWPNGVPADAEDPANKLPKPSVEPATLAEEMVMDALADFHALGNVTDENVRLLGTSTVLEKFRTGVHLAQAAGSLDKLMAVLNKSELAVSTAQDFPEGDEPSANMVTDWDCAVQILPVLETQMSAADSDVYAPLIRQMVLGLEKDAITAWSAGVADHRTGSCLGAFEVAATGSTPSVALHKINDQLLLSTALAYVSQPTAGLSVSAEIPQTGLAFSALFKLSIANEFVGASPLPGVVTVPAE</sequence>
<accession>C0W0C1</accession>
<dbReference type="STRING" id="525245.HMPREF0044_0999"/>
<evidence type="ECO:0000313" key="1">
    <source>
        <dbReference type="EMBL" id="EEH63980.1"/>
    </source>
</evidence>
<proteinExistence type="predicted"/>
<dbReference type="EMBL" id="ACFG01000030">
    <property type="protein sequence ID" value="EEH63980.1"/>
    <property type="molecule type" value="Genomic_DNA"/>
</dbReference>
<dbReference type="HOGENOM" id="CLU_762127_0_0_11"/>
<dbReference type="Proteomes" id="UP000010301">
    <property type="component" value="Unassembled WGS sequence"/>
</dbReference>
<organism evidence="1 2">
    <name type="scientific">Gleimia coleocanis DSM 15436</name>
    <dbReference type="NCBI Taxonomy" id="525245"/>
    <lineage>
        <taxon>Bacteria</taxon>
        <taxon>Bacillati</taxon>
        <taxon>Actinomycetota</taxon>
        <taxon>Actinomycetes</taxon>
        <taxon>Actinomycetales</taxon>
        <taxon>Actinomycetaceae</taxon>
        <taxon>Gleimia</taxon>
    </lineage>
</organism>